<dbReference type="Proteomes" id="UP001225605">
    <property type="component" value="Unassembled WGS sequence"/>
</dbReference>
<gene>
    <name evidence="1" type="ORF">CKY47_16395</name>
</gene>
<name>A0ABU0X0E3_9PSEU</name>
<evidence type="ECO:0000313" key="1">
    <source>
        <dbReference type="EMBL" id="MDQ2585531.1"/>
    </source>
</evidence>
<dbReference type="EMBL" id="NSDM01000006">
    <property type="protein sequence ID" value="MDQ2585531.1"/>
    <property type="molecule type" value="Genomic_DNA"/>
</dbReference>
<accession>A0ABU0X0E3</accession>
<keyword evidence="2" id="KW-1185">Reference proteome</keyword>
<comment type="caution">
    <text evidence="1">The sequence shown here is derived from an EMBL/GenBank/DDBJ whole genome shotgun (WGS) entry which is preliminary data.</text>
</comment>
<evidence type="ECO:0008006" key="3">
    <source>
        <dbReference type="Google" id="ProtNLM"/>
    </source>
</evidence>
<evidence type="ECO:0000313" key="2">
    <source>
        <dbReference type="Proteomes" id="UP001225605"/>
    </source>
</evidence>
<reference evidence="1 2" key="1">
    <citation type="submission" date="2017-06" db="EMBL/GenBank/DDBJ databases">
        <title>Cultured bacterium strain Saccharothrix yanglingensis Hhs.015.</title>
        <authorList>
            <person name="Xia Y."/>
        </authorList>
    </citation>
    <scope>NUCLEOTIDE SEQUENCE [LARGE SCALE GENOMIC DNA]</scope>
    <source>
        <strain evidence="1 2">Hhs.015</strain>
    </source>
</reference>
<organism evidence="1 2">
    <name type="scientific">Saccharothrix yanglingensis</name>
    <dbReference type="NCBI Taxonomy" id="659496"/>
    <lineage>
        <taxon>Bacteria</taxon>
        <taxon>Bacillati</taxon>
        <taxon>Actinomycetota</taxon>
        <taxon>Actinomycetes</taxon>
        <taxon>Pseudonocardiales</taxon>
        <taxon>Pseudonocardiaceae</taxon>
        <taxon>Saccharothrix</taxon>
    </lineage>
</organism>
<dbReference type="RefSeq" id="WP_306746722.1">
    <property type="nucleotide sequence ID" value="NZ_NSDM01000006.1"/>
</dbReference>
<dbReference type="SUPFAM" id="SSF53335">
    <property type="entry name" value="S-adenosyl-L-methionine-dependent methyltransferases"/>
    <property type="match status" value="1"/>
</dbReference>
<dbReference type="InterPro" id="IPR029063">
    <property type="entry name" value="SAM-dependent_MTases_sf"/>
</dbReference>
<protein>
    <recommendedName>
        <fullName evidence="3">Methyltransferase domain-containing protein</fullName>
    </recommendedName>
</protein>
<dbReference type="CDD" id="cd02440">
    <property type="entry name" value="AdoMet_MTases"/>
    <property type="match status" value="1"/>
</dbReference>
<sequence length="279" mass="29238">MTIREALDALAAGDLARAREAVREPASPLAAALATHLDGAAGGSVYDRPAAFEAFVRGGGNVALYEAVVDALGALYERVRPVTLLDVGCGDGRALRPALDRPHAPTGVTVVEPSRALLDALRLPGATAFPGRVQDFLATTATAYDVVQSTFALHTVPHGERDGVLADLVARAGVLALVEFDVPDVPHAGPGHRAFLAETYERGLAEYGEDRDLVAQGFLMPVLTGQLVPGAVRSTWEQPAARWAEQVARAGFDDVVVTPLHDYWSSPAFLLTATGSTGA</sequence>
<dbReference type="Gene3D" id="3.40.50.150">
    <property type="entry name" value="Vaccinia Virus protein VP39"/>
    <property type="match status" value="1"/>
</dbReference>
<proteinExistence type="predicted"/>